<dbReference type="InterPro" id="IPR010203">
    <property type="entry name" value="RraA"/>
</dbReference>
<evidence type="ECO:0000256" key="4">
    <source>
        <dbReference type="ARBA" id="ARBA00011233"/>
    </source>
</evidence>
<protein>
    <recommendedName>
        <fullName evidence="10">4-hydroxy-4-methyl-2-oxoglutarate aldolase</fullName>
        <shortName evidence="10">HMG aldolase</shortName>
        <ecNumber evidence="10">4.1.1.112</ecNumber>
        <ecNumber evidence="10">4.1.3.17</ecNumber>
    </recommendedName>
    <alternativeName>
        <fullName evidence="10">Oxaloacetate decarboxylase</fullName>
    </alternativeName>
</protein>
<evidence type="ECO:0000256" key="8">
    <source>
        <dbReference type="ARBA" id="ARBA00047973"/>
    </source>
</evidence>
<sequence>MASNPNTEVQRMQSTPDLCDAHAEHVRVVTGLHWQSYGGRKRFGGPISTVKCFEDNSRVKERLAEPGEGRVLVVDGGGSLRHALIGDMIAAKAAEQGWAGVIIHGACRDVEVLAEIDFGVFALGSVPIKSVRRDEGQLDVPVHFGGVRFEPGEHVYADANGIIVADRALD</sequence>
<evidence type="ECO:0000256" key="1">
    <source>
        <dbReference type="ARBA" id="ARBA00001342"/>
    </source>
</evidence>
<proteinExistence type="inferred from homology"/>
<accession>A0A0K0XZX5</accession>
<dbReference type="GO" id="GO:0047443">
    <property type="term" value="F:4-hydroxy-4-methyl-2-oxoglutarate aldolase activity"/>
    <property type="evidence" value="ECO:0007669"/>
    <property type="project" value="UniProtKB-EC"/>
</dbReference>
<comment type="cofactor">
    <cofactor evidence="2 10">
        <name>a divalent metal cation</name>
        <dbReference type="ChEBI" id="CHEBI:60240"/>
    </cofactor>
</comment>
<dbReference type="SUPFAM" id="SSF89562">
    <property type="entry name" value="RraA-like"/>
    <property type="match status" value="1"/>
</dbReference>
<dbReference type="PANTHER" id="PTHR33254">
    <property type="entry name" value="4-HYDROXY-4-METHYL-2-OXOGLUTARATE ALDOLASE 3-RELATED"/>
    <property type="match status" value="1"/>
</dbReference>
<gene>
    <name evidence="11" type="ORF">WM2015_2881</name>
</gene>
<dbReference type="EC" id="4.1.1.112" evidence="10"/>
<dbReference type="NCBIfam" id="NF009134">
    <property type="entry name" value="PRK12487.1"/>
    <property type="match status" value="1"/>
</dbReference>
<dbReference type="KEGG" id="wma:WM2015_2881"/>
<dbReference type="GO" id="GO:0051252">
    <property type="term" value="P:regulation of RNA metabolic process"/>
    <property type="evidence" value="ECO:0007669"/>
    <property type="project" value="InterPro"/>
</dbReference>
<keyword evidence="6 10" id="KW-0456">Lyase</keyword>
<dbReference type="InterPro" id="IPR005493">
    <property type="entry name" value="RraA/RraA-like"/>
</dbReference>
<dbReference type="PANTHER" id="PTHR33254:SF4">
    <property type="entry name" value="4-HYDROXY-4-METHYL-2-OXOGLUTARATE ALDOLASE 3-RELATED"/>
    <property type="match status" value="1"/>
</dbReference>
<dbReference type="EMBL" id="CP012154">
    <property type="protein sequence ID" value="AKS43238.1"/>
    <property type="molecule type" value="Genomic_DNA"/>
</dbReference>
<comment type="similarity">
    <text evidence="3 10">Belongs to the class II aldolase/RraA-like family.</text>
</comment>
<feature type="binding site" evidence="9">
    <location>
        <position position="109"/>
    </location>
    <ligand>
        <name>Mg(2+)</name>
        <dbReference type="ChEBI" id="CHEBI:18420"/>
    </ligand>
</feature>
<dbReference type="PATRIC" id="fig|1579979.3.peg.2947"/>
<evidence type="ECO:0000256" key="2">
    <source>
        <dbReference type="ARBA" id="ARBA00001968"/>
    </source>
</evidence>
<keyword evidence="9" id="KW-0460">Magnesium</keyword>
<organism evidence="11 12">
    <name type="scientific">Wenzhouxiangella marina</name>
    <dbReference type="NCBI Taxonomy" id="1579979"/>
    <lineage>
        <taxon>Bacteria</taxon>
        <taxon>Pseudomonadati</taxon>
        <taxon>Pseudomonadota</taxon>
        <taxon>Gammaproteobacteria</taxon>
        <taxon>Chromatiales</taxon>
        <taxon>Wenzhouxiangellaceae</taxon>
        <taxon>Wenzhouxiangella</taxon>
    </lineage>
</organism>
<comment type="subunit">
    <text evidence="4 10">Homotrimer.</text>
</comment>
<comment type="function">
    <text evidence="7 10">Catalyzes the aldol cleavage of 4-hydroxy-4-methyl-2-oxoglutarate (HMG) into 2 molecules of pyruvate. Also contains a secondary oxaloacetate (OAA) decarboxylase activity due to the common pyruvate enolate transition state formed following C-C bond cleavage in the retro-aldol and decarboxylation reactions.</text>
</comment>
<keyword evidence="5 9" id="KW-0479">Metal-binding</keyword>
<dbReference type="Proteomes" id="UP000066624">
    <property type="component" value="Chromosome"/>
</dbReference>
<reference evidence="12" key="1">
    <citation type="submission" date="2015-07" db="EMBL/GenBank/DDBJ databases">
        <authorList>
            <person name="Kim K.M."/>
        </authorList>
    </citation>
    <scope>NUCLEOTIDE SEQUENCE [LARGE SCALE GENOMIC DNA]</scope>
    <source>
        <strain evidence="12">KCTC 42284</strain>
    </source>
</reference>
<comment type="cofactor">
    <cofactor evidence="9">
        <name>Mg(2+)</name>
        <dbReference type="ChEBI" id="CHEBI:18420"/>
    </cofactor>
</comment>
<dbReference type="AlphaFoldDB" id="A0A0K0XZX5"/>
<dbReference type="Gene3D" id="3.50.30.40">
    <property type="entry name" value="Ribonuclease E inhibitor RraA/RraA-like"/>
    <property type="match status" value="1"/>
</dbReference>
<dbReference type="GO" id="GO:0008428">
    <property type="term" value="F:ribonuclease inhibitor activity"/>
    <property type="evidence" value="ECO:0007669"/>
    <property type="project" value="InterPro"/>
</dbReference>
<evidence type="ECO:0000256" key="5">
    <source>
        <dbReference type="ARBA" id="ARBA00022723"/>
    </source>
</evidence>
<evidence type="ECO:0000313" key="12">
    <source>
        <dbReference type="Proteomes" id="UP000066624"/>
    </source>
</evidence>
<name>A0A0K0XZX5_9GAMM</name>
<evidence type="ECO:0000256" key="10">
    <source>
        <dbReference type="RuleBase" id="RU004338"/>
    </source>
</evidence>
<feature type="binding site" evidence="9">
    <location>
        <begin position="86"/>
        <end position="89"/>
    </location>
    <ligand>
        <name>substrate</name>
    </ligand>
</feature>
<dbReference type="GO" id="GO:0046872">
    <property type="term" value="F:metal ion binding"/>
    <property type="evidence" value="ECO:0007669"/>
    <property type="project" value="UniProtKB-KW"/>
</dbReference>
<dbReference type="NCBIfam" id="TIGR01935">
    <property type="entry name" value="NOT-MenG"/>
    <property type="match status" value="1"/>
</dbReference>
<dbReference type="NCBIfam" id="NF006875">
    <property type="entry name" value="PRK09372.1"/>
    <property type="match status" value="1"/>
</dbReference>
<dbReference type="STRING" id="1579979.WM2015_2881"/>
<evidence type="ECO:0000313" key="11">
    <source>
        <dbReference type="EMBL" id="AKS43238.1"/>
    </source>
</evidence>
<evidence type="ECO:0000256" key="9">
    <source>
        <dbReference type="PIRSR" id="PIRSR605493-1"/>
    </source>
</evidence>
<evidence type="ECO:0000256" key="6">
    <source>
        <dbReference type="ARBA" id="ARBA00023239"/>
    </source>
</evidence>
<keyword evidence="12" id="KW-1185">Reference proteome</keyword>
<dbReference type="GO" id="GO:0008948">
    <property type="term" value="F:oxaloacetate decarboxylase activity"/>
    <property type="evidence" value="ECO:0007669"/>
    <property type="project" value="UniProtKB-EC"/>
</dbReference>
<feature type="binding site" evidence="9">
    <location>
        <position position="108"/>
    </location>
    <ligand>
        <name>substrate</name>
    </ligand>
</feature>
<dbReference type="Pfam" id="PF03737">
    <property type="entry name" value="RraA-like"/>
    <property type="match status" value="1"/>
</dbReference>
<dbReference type="CDD" id="cd16841">
    <property type="entry name" value="RraA_family"/>
    <property type="match status" value="1"/>
</dbReference>
<evidence type="ECO:0000256" key="3">
    <source>
        <dbReference type="ARBA" id="ARBA00008621"/>
    </source>
</evidence>
<evidence type="ECO:0000256" key="7">
    <source>
        <dbReference type="ARBA" id="ARBA00025046"/>
    </source>
</evidence>
<comment type="catalytic activity">
    <reaction evidence="8 10">
        <text>oxaloacetate + H(+) = pyruvate + CO2</text>
        <dbReference type="Rhea" id="RHEA:15641"/>
        <dbReference type="ChEBI" id="CHEBI:15361"/>
        <dbReference type="ChEBI" id="CHEBI:15378"/>
        <dbReference type="ChEBI" id="CHEBI:16452"/>
        <dbReference type="ChEBI" id="CHEBI:16526"/>
        <dbReference type="EC" id="4.1.1.112"/>
    </reaction>
</comment>
<dbReference type="InterPro" id="IPR036704">
    <property type="entry name" value="RraA/RraA-like_sf"/>
</dbReference>
<dbReference type="EC" id="4.1.3.17" evidence="10"/>
<comment type="catalytic activity">
    <reaction evidence="1 10">
        <text>4-hydroxy-4-methyl-2-oxoglutarate = 2 pyruvate</text>
        <dbReference type="Rhea" id="RHEA:22748"/>
        <dbReference type="ChEBI" id="CHEBI:15361"/>
        <dbReference type="ChEBI" id="CHEBI:58276"/>
        <dbReference type="EC" id="4.1.3.17"/>
    </reaction>
</comment>